<comment type="caution">
    <text evidence="1">The sequence shown here is derived from an EMBL/GenBank/DDBJ whole genome shotgun (WGS) entry which is preliminary data.</text>
</comment>
<evidence type="ECO:0000313" key="2">
    <source>
        <dbReference type="Proteomes" id="UP000835052"/>
    </source>
</evidence>
<reference evidence="1" key="1">
    <citation type="submission" date="2020-10" db="EMBL/GenBank/DDBJ databases">
        <authorList>
            <person name="Kikuchi T."/>
        </authorList>
    </citation>
    <scope>NUCLEOTIDE SEQUENCE</scope>
    <source>
        <strain evidence="1">NKZ352</strain>
    </source>
</reference>
<gene>
    <name evidence="1" type="ORF">CAUJ_LOCUS4745</name>
</gene>
<dbReference type="AlphaFoldDB" id="A0A8S1GY17"/>
<name>A0A8S1GY17_9PELO</name>
<dbReference type="Proteomes" id="UP000835052">
    <property type="component" value="Unassembled WGS sequence"/>
</dbReference>
<proteinExistence type="predicted"/>
<evidence type="ECO:0000313" key="1">
    <source>
        <dbReference type="EMBL" id="CAD6188826.1"/>
    </source>
</evidence>
<keyword evidence="2" id="KW-1185">Reference proteome</keyword>
<accession>A0A8S1GY17</accession>
<protein>
    <submittedName>
        <fullName evidence="1">Uncharacterized protein</fullName>
    </submittedName>
</protein>
<dbReference type="EMBL" id="CAJGYM010000009">
    <property type="protein sequence ID" value="CAD6188826.1"/>
    <property type="molecule type" value="Genomic_DNA"/>
</dbReference>
<sequence>MVLEEIACTRAIRVLVRSGWELLSLLGEEATGEFFPRRLRPLVLISHLGLDGFIGVRSLSLAAGGEGVV</sequence>
<organism evidence="1 2">
    <name type="scientific">Caenorhabditis auriculariae</name>
    <dbReference type="NCBI Taxonomy" id="2777116"/>
    <lineage>
        <taxon>Eukaryota</taxon>
        <taxon>Metazoa</taxon>
        <taxon>Ecdysozoa</taxon>
        <taxon>Nematoda</taxon>
        <taxon>Chromadorea</taxon>
        <taxon>Rhabditida</taxon>
        <taxon>Rhabditina</taxon>
        <taxon>Rhabditomorpha</taxon>
        <taxon>Rhabditoidea</taxon>
        <taxon>Rhabditidae</taxon>
        <taxon>Peloderinae</taxon>
        <taxon>Caenorhabditis</taxon>
    </lineage>
</organism>